<accession>A0ABN9TNH1</accession>
<feature type="compositionally biased region" description="Basic residues" evidence="1">
    <location>
        <begin position="300"/>
        <end position="309"/>
    </location>
</feature>
<name>A0ABN9TNH1_9DINO</name>
<feature type="region of interest" description="Disordered" evidence="1">
    <location>
        <begin position="240"/>
        <end position="309"/>
    </location>
</feature>
<feature type="region of interest" description="Disordered" evidence="1">
    <location>
        <begin position="1"/>
        <end position="35"/>
    </location>
</feature>
<keyword evidence="3" id="KW-1185">Reference proteome</keyword>
<organism evidence="2 3">
    <name type="scientific">Prorocentrum cordatum</name>
    <dbReference type="NCBI Taxonomy" id="2364126"/>
    <lineage>
        <taxon>Eukaryota</taxon>
        <taxon>Sar</taxon>
        <taxon>Alveolata</taxon>
        <taxon>Dinophyceae</taxon>
        <taxon>Prorocentrales</taxon>
        <taxon>Prorocentraceae</taxon>
        <taxon>Prorocentrum</taxon>
    </lineage>
</organism>
<feature type="non-terminal residue" evidence="2">
    <location>
        <position position="309"/>
    </location>
</feature>
<dbReference type="EMBL" id="CAUYUJ010014911">
    <property type="protein sequence ID" value="CAK0847560.1"/>
    <property type="molecule type" value="Genomic_DNA"/>
</dbReference>
<feature type="non-terminal residue" evidence="2">
    <location>
        <position position="1"/>
    </location>
</feature>
<evidence type="ECO:0000256" key="1">
    <source>
        <dbReference type="SAM" id="MobiDB-lite"/>
    </source>
</evidence>
<feature type="compositionally biased region" description="Basic residues" evidence="1">
    <location>
        <begin position="154"/>
        <end position="164"/>
    </location>
</feature>
<proteinExistence type="predicted"/>
<feature type="compositionally biased region" description="Low complexity" evidence="1">
    <location>
        <begin position="79"/>
        <end position="88"/>
    </location>
</feature>
<feature type="compositionally biased region" description="Basic residues" evidence="1">
    <location>
        <begin position="1"/>
        <end position="22"/>
    </location>
</feature>
<reference evidence="2" key="1">
    <citation type="submission" date="2023-10" db="EMBL/GenBank/DDBJ databases">
        <authorList>
            <person name="Chen Y."/>
            <person name="Shah S."/>
            <person name="Dougan E. K."/>
            <person name="Thang M."/>
            <person name="Chan C."/>
        </authorList>
    </citation>
    <scope>NUCLEOTIDE SEQUENCE [LARGE SCALE GENOMIC DNA]</scope>
</reference>
<gene>
    <name evidence="2" type="ORF">PCOR1329_LOCUS40733</name>
</gene>
<protein>
    <submittedName>
        <fullName evidence="2">Uncharacterized protein</fullName>
    </submittedName>
</protein>
<dbReference type="Proteomes" id="UP001189429">
    <property type="component" value="Unassembled WGS sequence"/>
</dbReference>
<feature type="region of interest" description="Disordered" evidence="1">
    <location>
        <begin position="78"/>
        <end position="209"/>
    </location>
</feature>
<sequence length="309" mass="33581">RPPPRRRWPRWPRSRAPRRRPRSAAPACPPSGGGRGALWHRVRAGGACCCRTVLRAHKAKLREALEWSSQEAGDHRAAEAAVEALSSSTRSEALGDKTPTYDVSDQPEQASEPVETDQPERAFEAVETEQEGPRRQRCRRRRTAAPGAHERGGRRAGWRRHRRAGGGVRGGAPLRPRLQRAPARGQRPLLRLRAGGGAPAPGALPRRRPRAALRGALVPQDRAARSALRRVWTSVHFSHLTLGPADPCAPRDERAAAQRGVQQDPGAAAPVPPAGLPGPRPGSPPRFDAALRRAGAGGHAPRRPPRWRP</sequence>
<comment type="caution">
    <text evidence="2">The sequence shown here is derived from an EMBL/GenBank/DDBJ whole genome shotgun (WGS) entry which is preliminary data.</text>
</comment>
<evidence type="ECO:0000313" key="3">
    <source>
        <dbReference type="Proteomes" id="UP001189429"/>
    </source>
</evidence>
<feature type="compositionally biased region" description="Pro residues" evidence="1">
    <location>
        <begin position="270"/>
        <end position="284"/>
    </location>
</feature>
<evidence type="ECO:0000313" key="2">
    <source>
        <dbReference type="EMBL" id="CAK0847560.1"/>
    </source>
</evidence>
<feature type="compositionally biased region" description="Low complexity" evidence="1">
    <location>
        <begin position="171"/>
        <end position="193"/>
    </location>
</feature>